<dbReference type="GO" id="GO:0004016">
    <property type="term" value="F:adenylate cyclase activity"/>
    <property type="evidence" value="ECO:0007669"/>
    <property type="project" value="TreeGrafter"/>
</dbReference>
<keyword evidence="1" id="KW-0547">Nucleotide-binding</keyword>
<dbReference type="SMART" id="SM00421">
    <property type="entry name" value="HTH_LUXR"/>
    <property type="match status" value="1"/>
</dbReference>
<evidence type="ECO:0000256" key="2">
    <source>
        <dbReference type="ARBA" id="ARBA00022840"/>
    </source>
</evidence>
<dbReference type="InterPro" id="IPR027417">
    <property type="entry name" value="P-loop_NTPase"/>
</dbReference>
<dbReference type="InterPro" id="IPR041664">
    <property type="entry name" value="AAA_16"/>
</dbReference>
<dbReference type="AlphaFoldDB" id="A0A9W6NQC7"/>
<keyword evidence="5" id="KW-1185">Reference proteome</keyword>
<dbReference type="Gene3D" id="1.25.40.10">
    <property type="entry name" value="Tetratricopeptide repeat domain"/>
    <property type="match status" value="1"/>
</dbReference>
<dbReference type="SUPFAM" id="SSF46894">
    <property type="entry name" value="C-terminal effector domain of the bipartite response regulators"/>
    <property type="match status" value="1"/>
</dbReference>
<name>A0A9W6NQC7_9ACTN</name>
<evidence type="ECO:0000259" key="3">
    <source>
        <dbReference type="PROSITE" id="PS50043"/>
    </source>
</evidence>
<dbReference type="InterPro" id="IPR016032">
    <property type="entry name" value="Sig_transdc_resp-reg_C-effctor"/>
</dbReference>
<dbReference type="PANTHER" id="PTHR16305">
    <property type="entry name" value="TESTICULAR SOLUBLE ADENYLYL CYCLASE"/>
    <property type="match status" value="1"/>
</dbReference>
<evidence type="ECO:0000313" key="5">
    <source>
        <dbReference type="Proteomes" id="UP001143480"/>
    </source>
</evidence>
<dbReference type="SUPFAM" id="SSF48452">
    <property type="entry name" value="TPR-like"/>
    <property type="match status" value="1"/>
</dbReference>
<reference evidence="4" key="2">
    <citation type="submission" date="2023-01" db="EMBL/GenBank/DDBJ databases">
        <authorList>
            <person name="Sun Q."/>
            <person name="Evtushenko L."/>
        </authorList>
    </citation>
    <scope>NUCLEOTIDE SEQUENCE</scope>
    <source>
        <strain evidence="4">VKM Ac-1321</strain>
    </source>
</reference>
<proteinExistence type="predicted"/>
<dbReference type="GO" id="GO:0005737">
    <property type="term" value="C:cytoplasm"/>
    <property type="evidence" value="ECO:0007669"/>
    <property type="project" value="TreeGrafter"/>
</dbReference>
<dbReference type="InterPro" id="IPR011990">
    <property type="entry name" value="TPR-like_helical_dom_sf"/>
</dbReference>
<dbReference type="Proteomes" id="UP001143480">
    <property type="component" value="Unassembled WGS sequence"/>
</dbReference>
<dbReference type="Pfam" id="PF13191">
    <property type="entry name" value="AAA_16"/>
    <property type="match status" value="1"/>
</dbReference>
<evidence type="ECO:0000256" key="1">
    <source>
        <dbReference type="ARBA" id="ARBA00022741"/>
    </source>
</evidence>
<dbReference type="SUPFAM" id="SSF52540">
    <property type="entry name" value="P-loop containing nucleoside triphosphate hydrolases"/>
    <property type="match status" value="1"/>
</dbReference>
<comment type="caution">
    <text evidence="4">The sequence shown here is derived from an EMBL/GenBank/DDBJ whole genome shotgun (WGS) entry which is preliminary data.</text>
</comment>
<dbReference type="CDD" id="cd06170">
    <property type="entry name" value="LuxR_C_like"/>
    <property type="match status" value="1"/>
</dbReference>
<dbReference type="PROSITE" id="PS50043">
    <property type="entry name" value="HTH_LUXR_2"/>
    <property type="match status" value="1"/>
</dbReference>
<evidence type="ECO:0000313" key="4">
    <source>
        <dbReference type="EMBL" id="GLL05399.1"/>
    </source>
</evidence>
<dbReference type="GO" id="GO:0005524">
    <property type="term" value="F:ATP binding"/>
    <property type="evidence" value="ECO:0007669"/>
    <property type="project" value="UniProtKB-KW"/>
</dbReference>
<dbReference type="GO" id="GO:0006355">
    <property type="term" value="P:regulation of DNA-templated transcription"/>
    <property type="evidence" value="ECO:0007669"/>
    <property type="project" value="InterPro"/>
</dbReference>
<dbReference type="PRINTS" id="PR00038">
    <property type="entry name" value="HTHLUXR"/>
</dbReference>
<dbReference type="InterPro" id="IPR000792">
    <property type="entry name" value="Tscrpt_reg_LuxR_C"/>
</dbReference>
<sequence length="940" mass="99555">MISLTTGTFGRDRELAALRAAVAGAARGFGGCTIVTGAAGIGKSHLMRAATEYRATAGVSIAFRAAFELDRAAPLITLASTLQQLRPPEPAIDWLSGDPGSGGGAFGRRLREEDAQYRTLERLGAALEDYAARQPLVIAIDDAQWMDELSALAIAELVPALASSPVRWLFAHRPAPAGTPGLQLMERLARDGHEQILLGALDDDAVRRLCAKVVGADVDNTVLAVAGVCDGNPLQVEQLVRTLHLTGQLLVADGVGTVVGEELPSSFITIVDQMLHGLSSDTQELLQAGAVFGRPFSIEAVAELLDRRPGALLKPVKEATTAGVLVEQDGELEFVHDLVRLAVYGTLGGAVATVLHRQAAAIAREEGRPPVEVAEHLLKTGRTGRREAVTILHESALEVAPAAPSTAADLIVHALEVLGEGDPGRVALVADAVGLLASAGRLEQAQDLGETALRAGLDPRTEAMLMLGLAEAFKHAGHNGIAVEYADQGLAVTDVPESVRARLHAIRAHARFYHGDLAGADTDGQAAAAAGLATGEYAASVFGLTGRSLVAQAQGRLDDAYGHAEHATGIADKVRGDAAHRHPRIWLGDAQAALDRFDEAEETYRRGRRESERLGTAWSTPLWHYYHAALLTARGRLDDAVAEAEAGVAVALNLTAYALAVPLLGQLTRLAVLQGDLPQAQAHLAHMHRRMAAGTTCAPEDMYWPEGVLQEAVTGPEAALSTLCDLIDALPARPVLIAQDPTTAPALVHIAIRAGAEDKARTVVAAARGLAERNPGQLSLAAAADHAEGVLTGDPWLLRGAVERFRRTPRRLALAGALEDAALNTAEEAQGRAWAAEAIAIVTDCRAERARRRLEFSLGGPKAPTGRPVFRPDSPLHQLTPAEQNVALRVAEGLQNRQVATALHLSRHTVDSHLRKIFTKLELRGRVELANLVQRDRLNT</sequence>
<feature type="domain" description="HTH luxR-type" evidence="3">
    <location>
        <begin position="872"/>
        <end position="937"/>
    </location>
</feature>
<protein>
    <recommendedName>
        <fullName evidence="3">HTH luxR-type domain-containing protein</fullName>
    </recommendedName>
</protein>
<gene>
    <name evidence="4" type="ORF">GCM10017581_071460</name>
</gene>
<accession>A0A9W6NQC7</accession>
<dbReference type="Gene3D" id="3.40.50.300">
    <property type="entry name" value="P-loop containing nucleotide triphosphate hydrolases"/>
    <property type="match status" value="1"/>
</dbReference>
<dbReference type="GO" id="GO:0003677">
    <property type="term" value="F:DNA binding"/>
    <property type="evidence" value="ECO:0007669"/>
    <property type="project" value="InterPro"/>
</dbReference>
<dbReference type="EMBL" id="BSFP01000057">
    <property type="protein sequence ID" value="GLL05399.1"/>
    <property type="molecule type" value="Genomic_DNA"/>
</dbReference>
<dbReference type="RefSeq" id="WP_261960260.1">
    <property type="nucleotide sequence ID" value="NZ_BAAAXA010000001.1"/>
</dbReference>
<dbReference type="PANTHER" id="PTHR16305:SF35">
    <property type="entry name" value="TRANSCRIPTIONAL ACTIVATOR DOMAIN"/>
    <property type="match status" value="1"/>
</dbReference>
<reference evidence="4" key="1">
    <citation type="journal article" date="2014" name="Int. J. Syst. Evol. Microbiol.">
        <title>Complete genome sequence of Corynebacterium casei LMG S-19264T (=DSM 44701T), isolated from a smear-ripened cheese.</title>
        <authorList>
            <consortium name="US DOE Joint Genome Institute (JGI-PGF)"/>
            <person name="Walter F."/>
            <person name="Albersmeier A."/>
            <person name="Kalinowski J."/>
            <person name="Ruckert C."/>
        </authorList>
    </citation>
    <scope>NUCLEOTIDE SEQUENCE</scope>
    <source>
        <strain evidence="4">VKM Ac-1321</strain>
    </source>
</reference>
<keyword evidence="2" id="KW-0067">ATP-binding</keyword>
<dbReference type="Gene3D" id="1.10.10.10">
    <property type="entry name" value="Winged helix-like DNA-binding domain superfamily/Winged helix DNA-binding domain"/>
    <property type="match status" value="1"/>
</dbReference>
<dbReference type="Pfam" id="PF00196">
    <property type="entry name" value="GerE"/>
    <property type="match status" value="1"/>
</dbReference>
<organism evidence="4 5">
    <name type="scientific">Dactylosporangium matsuzakiense</name>
    <dbReference type="NCBI Taxonomy" id="53360"/>
    <lineage>
        <taxon>Bacteria</taxon>
        <taxon>Bacillati</taxon>
        <taxon>Actinomycetota</taxon>
        <taxon>Actinomycetes</taxon>
        <taxon>Micromonosporales</taxon>
        <taxon>Micromonosporaceae</taxon>
        <taxon>Dactylosporangium</taxon>
    </lineage>
</organism>
<dbReference type="InterPro" id="IPR036388">
    <property type="entry name" value="WH-like_DNA-bd_sf"/>
</dbReference>